<protein>
    <submittedName>
        <fullName evidence="1">Uncharacterized protein</fullName>
    </submittedName>
</protein>
<name>A0A4C1Z8P4_EUMVA</name>
<sequence>MHRKIIDRDSSQDQQVDMTTCRPLVLKWRRQSGRPGIGQHMMNISDNRHLRALKLPWITLLSNSIPASIYLFSMFTSSRILLLVDGHEQHTTRMTITRNPQIENSTPSMTI</sequence>
<dbReference type="Proteomes" id="UP000299102">
    <property type="component" value="Unassembled WGS sequence"/>
</dbReference>
<evidence type="ECO:0000313" key="2">
    <source>
        <dbReference type="Proteomes" id="UP000299102"/>
    </source>
</evidence>
<evidence type="ECO:0000313" key="1">
    <source>
        <dbReference type="EMBL" id="GBP83017.1"/>
    </source>
</evidence>
<proteinExistence type="predicted"/>
<keyword evidence="2" id="KW-1185">Reference proteome</keyword>
<accession>A0A4C1Z8P4</accession>
<dbReference type="EMBL" id="BGZK01001599">
    <property type="protein sequence ID" value="GBP83017.1"/>
    <property type="molecule type" value="Genomic_DNA"/>
</dbReference>
<comment type="caution">
    <text evidence="1">The sequence shown here is derived from an EMBL/GenBank/DDBJ whole genome shotgun (WGS) entry which is preliminary data.</text>
</comment>
<dbReference type="AlphaFoldDB" id="A0A4C1Z8P4"/>
<gene>
    <name evidence="1" type="ORF">EVAR_62327_1</name>
</gene>
<reference evidence="1 2" key="1">
    <citation type="journal article" date="2019" name="Commun. Biol.">
        <title>The bagworm genome reveals a unique fibroin gene that provides high tensile strength.</title>
        <authorList>
            <person name="Kono N."/>
            <person name="Nakamura H."/>
            <person name="Ohtoshi R."/>
            <person name="Tomita M."/>
            <person name="Numata K."/>
            <person name="Arakawa K."/>
        </authorList>
    </citation>
    <scope>NUCLEOTIDE SEQUENCE [LARGE SCALE GENOMIC DNA]</scope>
</reference>
<organism evidence="1 2">
    <name type="scientific">Eumeta variegata</name>
    <name type="common">Bagworm moth</name>
    <name type="synonym">Eumeta japonica</name>
    <dbReference type="NCBI Taxonomy" id="151549"/>
    <lineage>
        <taxon>Eukaryota</taxon>
        <taxon>Metazoa</taxon>
        <taxon>Ecdysozoa</taxon>
        <taxon>Arthropoda</taxon>
        <taxon>Hexapoda</taxon>
        <taxon>Insecta</taxon>
        <taxon>Pterygota</taxon>
        <taxon>Neoptera</taxon>
        <taxon>Endopterygota</taxon>
        <taxon>Lepidoptera</taxon>
        <taxon>Glossata</taxon>
        <taxon>Ditrysia</taxon>
        <taxon>Tineoidea</taxon>
        <taxon>Psychidae</taxon>
        <taxon>Oiketicinae</taxon>
        <taxon>Eumeta</taxon>
    </lineage>
</organism>